<dbReference type="EMBL" id="CAHIKZ030003209">
    <property type="protein sequence ID" value="CAE1297570.1"/>
    <property type="molecule type" value="Genomic_DNA"/>
</dbReference>
<accession>A0A812DEQ4</accession>
<gene>
    <name evidence="2" type="ORF">SPHA_52072</name>
</gene>
<evidence type="ECO:0000313" key="3">
    <source>
        <dbReference type="Proteomes" id="UP000597762"/>
    </source>
</evidence>
<organism evidence="2 3">
    <name type="scientific">Acanthosepion pharaonis</name>
    <name type="common">Pharaoh cuttlefish</name>
    <name type="synonym">Sepia pharaonis</name>
    <dbReference type="NCBI Taxonomy" id="158019"/>
    <lineage>
        <taxon>Eukaryota</taxon>
        <taxon>Metazoa</taxon>
        <taxon>Spiralia</taxon>
        <taxon>Lophotrochozoa</taxon>
        <taxon>Mollusca</taxon>
        <taxon>Cephalopoda</taxon>
        <taxon>Coleoidea</taxon>
        <taxon>Decapodiformes</taxon>
        <taxon>Sepiida</taxon>
        <taxon>Sepiina</taxon>
        <taxon>Sepiidae</taxon>
        <taxon>Acanthosepion</taxon>
    </lineage>
</organism>
<keyword evidence="3" id="KW-1185">Reference proteome</keyword>
<evidence type="ECO:0000313" key="2">
    <source>
        <dbReference type="EMBL" id="CAE1297570.1"/>
    </source>
</evidence>
<dbReference type="AlphaFoldDB" id="A0A812DEQ4"/>
<name>A0A812DEQ4_ACAPH</name>
<protein>
    <submittedName>
        <fullName evidence="2">Uncharacterized protein</fullName>
    </submittedName>
</protein>
<dbReference type="Proteomes" id="UP000597762">
    <property type="component" value="Unassembled WGS sequence"/>
</dbReference>
<sequence>MRSVDEGMQIGLAAEMRVDRGEVGDPIAVMPLGISMALGTLDGLVFEDWPQPDRRRRHGRSPLCVGSKPVISGPPFQAAAIIGGVAILEPVGQDEARSPRPAAGAGDNPVASGRRSRGGRAAASSWGNPLGRRGAMRGEEGVVRRQPAGHLCGVTHG</sequence>
<reference evidence="2" key="1">
    <citation type="submission" date="2021-01" db="EMBL/GenBank/DDBJ databases">
        <authorList>
            <person name="Li R."/>
            <person name="Bekaert M."/>
        </authorList>
    </citation>
    <scope>NUCLEOTIDE SEQUENCE</scope>
    <source>
        <strain evidence="2">Farmed</strain>
    </source>
</reference>
<evidence type="ECO:0000256" key="1">
    <source>
        <dbReference type="SAM" id="MobiDB-lite"/>
    </source>
</evidence>
<comment type="caution">
    <text evidence="2">The sequence shown here is derived from an EMBL/GenBank/DDBJ whole genome shotgun (WGS) entry which is preliminary data.</text>
</comment>
<feature type="region of interest" description="Disordered" evidence="1">
    <location>
        <begin position="92"/>
        <end position="157"/>
    </location>
</feature>
<proteinExistence type="predicted"/>